<comment type="caution">
    <text evidence="1">The sequence shown here is derived from an EMBL/GenBank/DDBJ whole genome shotgun (WGS) entry which is preliminary data.</text>
</comment>
<proteinExistence type="predicted"/>
<organism evidence="1 2">
    <name type="scientific">Eumeta variegata</name>
    <name type="common">Bagworm moth</name>
    <name type="synonym">Eumeta japonica</name>
    <dbReference type="NCBI Taxonomy" id="151549"/>
    <lineage>
        <taxon>Eukaryota</taxon>
        <taxon>Metazoa</taxon>
        <taxon>Ecdysozoa</taxon>
        <taxon>Arthropoda</taxon>
        <taxon>Hexapoda</taxon>
        <taxon>Insecta</taxon>
        <taxon>Pterygota</taxon>
        <taxon>Neoptera</taxon>
        <taxon>Endopterygota</taxon>
        <taxon>Lepidoptera</taxon>
        <taxon>Glossata</taxon>
        <taxon>Ditrysia</taxon>
        <taxon>Tineoidea</taxon>
        <taxon>Psychidae</taxon>
        <taxon>Oiketicinae</taxon>
        <taxon>Eumeta</taxon>
    </lineage>
</organism>
<sequence length="103" mass="11777">MDKSIVTSSPYRENYLTGYLKDNSKPAHRSVVSWRARPRPARPVPHPARPKRQALLLAGELLLVLRQIAPRASLVSHGDFSPFIIPKKRRVRIRIVVLHERLG</sequence>
<keyword evidence="2" id="KW-1185">Reference proteome</keyword>
<evidence type="ECO:0000313" key="2">
    <source>
        <dbReference type="Proteomes" id="UP000299102"/>
    </source>
</evidence>
<reference evidence="1 2" key="1">
    <citation type="journal article" date="2019" name="Commun. Biol.">
        <title>The bagworm genome reveals a unique fibroin gene that provides high tensile strength.</title>
        <authorList>
            <person name="Kono N."/>
            <person name="Nakamura H."/>
            <person name="Ohtoshi R."/>
            <person name="Tomita M."/>
            <person name="Numata K."/>
            <person name="Arakawa K."/>
        </authorList>
    </citation>
    <scope>NUCLEOTIDE SEQUENCE [LARGE SCALE GENOMIC DNA]</scope>
</reference>
<evidence type="ECO:0000313" key="1">
    <source>
        <dbReference type="EMBL" id="GBP07137.1"/>
    </source>
</evidence>
<protein>
    <submittedName>
        <fullName evidence="1">Uncharacterized protein</fullName>
    </submittedName>
</protein>
<dbReference type="AlphaFoldDB" id="A0A4C1T0W7"/>
<gene>
    <name evidence="1" type="ORF">EVAR_92049_1</name>
</gene>
<accession>A0A4C1T0W7</accession>
<dbReference type="EMBL" id="BGZK01000025">
    <property type="protein sequence ID" value="GBP07137.1"/>
    <property type="molecule type" value="Genomic_DNA"/>
</dbReference>
<name>A0A4C1T0W7_EUMVA</name>
<dbReference type="Proteomes" id="UP000299102">
    <property type="component" value="Unassembled WGS sequence"/>
</dbReference>